<dbReference type="RefSeq" id="XP_035690848.1">
    <property type="nucleotide sequence ID" value="XM_035834955.1"/>
</dbReference>
<dbReference type="InterPro" id="IPR007421">
    <property type="entry name" value="Schlafen_AlbA_2_dom"/>
</dbReference>
<keyword evidence="5" id="KW-1185">Reference proteome</keyword>
<evidence type="ECO:0000313" key="6">
    <source>
        <dbReference type="RefSeq" id="XP_035690848.1"/>
    </source>
</evidence>
<dbReference type="InterPro" id="IPR012677">
    <property type="entry name" value="Nucleotide-bd_a/b_plait_sf"/>
</dbReference>
<gene>
    <name evidence="6" type="primary">LOC118425841</name>
</gene>
<dbReference type="PANTHER" id="PTHR12155">
    <property type="entry name" value="SCHLAFEN"/>
    <property type="match status" value="1"/>
</dbReference>
<evidence type="ECO:0000256" key="1">
    <source>
        <dbReference type="PROSITE-ProRule" id="PRU00176"/>
    </source>
</evidence>
<dbReference type="InterPro" id="IPR038461">
    <property type="entry name" value="Schlafen_AlbA_2_dom_sf"/>
</dbReference>
<feature type="compositionally biased region" description="Polar residues" evidence="3">
    <location>
        <begin position="129"/>
        <end position="146"/>
    </location>
</feature>
<feature type="domain" description="RRM" evidence="4">
    <location>
        <begin position="5"/>
        <end position="100"/>
    </location>
</feature>
<dbReference type="PROSITE" id="PS50102">
    <property type="entry name" value="RRM"/>
    <property type="match status" value="1"/>
</dbReference>
<dbReference type="PANTHER" id="PTHR12155:SF48">
    <property type="entry name" value="RRM DOMAIN-CONTAINING PROTEIN"/>
    <property type="match status" value="1"/>
</dbReference>
<evidence type="ECO:0000256" key="3">
    <source>
        <dbReference type="SAM" id="MobiDB-lite"/>
    </source>
</evidence>
<keyword evidence="1" id="KW-0694">RNA-binding</keyword>
<dbReference type="AlphaFoldDB" id="A0A9J7LYR3"/>
<organism evidence="5 6">
    <name type="scientific">Branchiostoma floridae</name>
    <name type="common">Florida lancelet</name>
    <name type="synonym">Amphioxus</name>
    <dbReference type="NCBI Taxonomy" id="7739"/>
    <lineage>
        <taxon>Eukaryota</taxon>
        <taxon>Metazoa</taxon>
        <taxon>Chordata</taxon>
        <taxon>Cephalochordata</taxon>
        <taxon>Leptocardii</taxon>
        <taxon>Amphioxiformes</taxon>
        <taxon>Branchiostomatidae</taxon>
        <taxon>Branchiostoma</taxon>
    </lineage>
</organism>
<feature type="coiled-coil region" evidence="2">
    <location>
        <begin position="327"/>
        <end position="416"/>
    </location>
</feature>
<accession>A0A9J7LYR3</accession>
<evidence type="ECO:0000259" key="4">
    <source>
        <dbReference type="PROSITE" id="PS50102"/>
    </source>
</evidence>
<dbReference type="InterPro" id="IPR000504">
    <property type="entry name" value="RRM_dom"/>
</dbReference>
<dbReference type="InterPro" id="IPR029684">
    <property type="entry name" value="Schlafen"/>
</dbReference>
<sequence>MSGSHGVFVGNLNRSRSKEELKHGLTCLLTSLGFSAVREDDVDVRKKHQRAFGFIYFQHEEEQKQAIRSLSLLSENSLILISQLQIVAENKRLKVALKKDNNGDHSVQMEKRWKQARNLEQHQMAGHESVTNHPSSNARCNNSQPPNLLRFSKVPNETLRTQWTASRSLEHLLLGESLGAETRSLEFKKGDGNFLEFHLKRTVAKYTCAFLNSGGGTLMVGVTDDGKVCGVSCDHRREDNIRIDIDSVIKGFRPQVFPSQYSVQFIPVLEQSLHGDVPTNRKVLCITVHTPVDQHQGLYATPHGEVFVRRDGSVEELSASGVQEWCRRNYQKDLQMLQDREKQLLRELQEKEHRLQDKEHQHHQDEELQDKDVSSQNYLQDLYVLKNREQQLLQELQDKEQRLKEVEKKLSSKSKVCVIL</sequence>
<feature type="region of interest" description="Disordered" evidence="3">
    <location>
        <begin position="123"/>
        <end position="146"/>
    </location>
</feature>
<reference evidence="5" key="1">
    <citation type="journal article" date="2020" name="Nat. Ecol. Evol.">
        <title>Deeply conserved synteny resolves early events in vertebrate evolution.</title>
        <authorList>
            <person name="Simakov O."/>
            <person name="Marletaz F."/>
            <person name="Yue J.X."/>
            <person name="O'Connell B."/>
            <person name="Jenkins J."/>
            <person name="Brandt A."/>
            <person name="Calef R."/>
            <person name="Tung C.H."/>
            <person name="Huang T.K."/>
            <person name="Schmutz J."/>
            <person name="Satoh N."/>
            <person name="Yu J.K."/>
            <person name="Putnam N.H."/>
            <person name="Green R.E."/>
            <person name="Rokhsar D.S."/>
        </authorList>
    </citation>
    <scope>NUCLEOTIDE SEQUENCE [LARGE SCALE GENOMIC DNA]</scope>
    <source>
        <strain evidence="5">S238N-H82</strain>
    </source>
</reference>
<evidence type="ECO:0000313" key="5">
    <source>
        <dbReference type="Proteomes" id="UP000001554"/>
    </source>
</evidence>
<dbReference type="KEGG" id="bfo:118425841"/>
<dbReference type="Gene3D" id="3.30.70.330">
    <property type="match status" value="1"/>
</dbReference>
<reference evidence="6" key="2">
    <citation type="submission" date="2025-08" db="UniProtKB">
        <authorList>
            <consortium name="RefSeq"/>
        </authorList>
    </citation>
    <scope>IDENTIFICATION</scope>
    <source>
        <strain evidence="6">S238N-H82</strain>
        <tissue evidence="6">Testes</tissue>
    </source>
</reference>
<dbReference type="InterPro" id="IPR035979">
    <property type="entry name" value="RBD_domain_sf"/>
</dbReference>
<dbReference type="Pfam" id="PF04326">
    <property type="entry name" value="SLFN_AlbA_2"/>
    <property type="match status" value="1"/>
</dbReference>
<dbReference type="SUPFAM" id="SSF54928">
    <property type="entry name" value="RNA-binding domain, RBD"/>
    <property type="match status" value="1"/>
</dbReference>
<evidence type="ECO:0000256" key="2">
    <source>
        <dbReference type="SAM" id="Coils"/>
    </source>
</evidence>
<dbReference type="OrthoDB" id="10259112at2759"/>
<keyword evidence="2" id="KW-0175">Coiled coil</keyword>
<dbReference type="Gene3D" id="3.30.950.30">
    <property type="entry name" value="Schlafen, AAA domain"/>
    <property type="match status" value="1"/>
</dbReference>
<dbReference type="GeneID" id="118425841"/>
<proteinExistence type="predicted"/>
<dbReference type="Proteomes" id="UP000001554">
    <property type="component" value="Chromosome 1"/>
</dbReference>
<name>A0A9J7LYR3_BRAFL</name>
<dbReference type="GO" id="GO:0003723">
    <property type="term" value="F:RNA binding"/>
    <property type="evidence" value="ECO:0007669"/>
    <property type="project" value="UniProtKB-UniRule"/>
</dbReference>
<protein>
    <submittedName>
        <fullName evidence="6">Uncharacterized protein LOC118425841</fullName>
    </submittedName>
</protein>